<dbReference type="CDD" id="cd00009">
    <property type="entry name" value="AAA"/>
    <property type="match status" value="1"/>
</dbReference>
<dbReference type="PRINTS" id="PR01590">
    <property type="entry name" value="HTHFIS"/>
</dbReference>
<accession>A0A932MPR1</accession>
<dbReference type="EMBL" id="JACPUR010000017">
    <property type="protein sequence ID" value="MBI3127391.1"/>
    <property type="molecule type" value="Genomic_DNA"/>
</dbReference>
<dbReference type="Gene3D" id="3.40.50.300">
    <property type="entry name" value="P-loop containing nucleotide triphosphate hydrolases"/>
    <property type="match status" value="1"/>
</dbReference>
<dbReference type="PROSITE" id="PS50110">
    <property type="entry name" value="RESPONSE_REGULATORY"/>
    <property type="match status" value="1"/>
</dbReference>
<dbReference type="InterPro" id="IPR058031">
    <property type="entry name" value="AAA_lid_NorR"/>
</dbReference>
<dbReference type="InterPro" id="IPR002078">
    <property type="entry name" value="Sigma_54_int"/>
</dbReference>
<dbReference type="InterPro" id="IPR001789">
    <property type="entry name" value="Sig_transdc_resp-reg_receiver"/>
</dbReference>
<dbReference type="GO" id="GO:0043565">
    <property type="term" value="F:sequence-specific DNA binding"/>
    <property type="evidence" value="ECO:0007669"/>
    <property type="project" value="InterPro"/>
</dbReference>
<feature type="domain" description="Sigma-54 factor interaction" evidence="6">
    <location>
        <begin position="155"/>
        <end position="375"/>
    </location>
</feature>
<dbReference type="PROSITE" id="PS00688">
    <property type="entry name" value="SIGMA54_INTERACT_3"/>
    <property type="match status" value="1"/>
</dbReference>
<feature type="modified residue" description="4-aspartylphosphate" evidence="5">
    <location>
        <position position="65"/>
    </location>
</feature>
<comment type="caution">
    <text evidence="8">The sequence shown here is derived from an EMBL/GenBank/DDBJ whole genome shotgun (WGS) entry which is preliminary data.</text>
</comment>
<dbReference type="Pfam" id="PF25601">
    <property type="entry name" value="AAA_lid_14"/>
    <property type="match status" value="1"/>
</dbReference>
<dbReference type="InterPro" id="IPR002197">
    <property type="entry name" value="HTH_Fis"/>
</dbReference>
<dbReference type="Proteomes" id="UP000782312">
    <property type="component" value="Unassembled WGS sequence"/>
</dbReference>
<evidence type="ECO:0000259" key="6">
    <source>
        <dbReference type="PROSITE" id="PS50045"/>
    </source>
</evidence>
<dbReference type="Pfam" id="PF02954">
    <property type="entry name" value="HTH_8"/>
    <property type="match status" value="1"/>
</dbReference>
<dbReference type="PROSITE" id="PS50045">
    <property type="entry name" value="SIGMA54_INTERACT_4"/>
    <property type="match status" value="1"/>
</dbReference>
<dbReference type="Pfam" id="PF00072">
    <property type="entry name" value="Response_reg"/>
    <property type="match status" value="1"/>
</dbReference>
<keyword evidence="3" id="KW-0805">Transcription regulation</keyword>
<dbReference type="SUPFAM" id="SSF46689">
    <property type="entry name" value="Homeodomain-like"/>
    <property type="match status" value="1"/>
</dbReference>
<protein>
    <submittedName>
        <fullName evidence="8">Sigma-54-dependent Fis family transcriptional regulator</fullName>
    </submittedName>
</protein>
<keyword evidence="1" id="KW-0547">Nucleotide-binding</keyword>
<evidence type="ECO:0000313" key="9">
    <source>
        <dbReference type="Proteomes" id="UP000782312"/>
    </source>
</evidence>
<keyword evidence="5" id="KW-0597">Phosphoprotein</keyword>
<feature type="domain" description="Response regulatory" evidence="7">
    <location>
        <begin position="16"/>
        <end position="130"/>
    </location>
</feature>
<dbReference type="GO" id="GO:0000160">
    <property type="term" value="P:phosphorelay signal transduction system"/>
    <property type="evidence" value="ECO:0007669"/>
    <property type="project" value="InterPro"/>
</dbReference>
<proteinExistence type="predicted"/>
<evidence type="ECO:0000256" key="2">
    <source>
        <dbReference type="ARBA" id="ARBA00022840"/>
    </source>
</evidence>
<evidence type="ECO:0000256" key="3">
    <source>
        <dbReference type="ARBA" id="ARBA00023015"/>
    </source>
</evidence>
<dbReference type="AlphaFoldDB" id="A0A932MPR1"/>
<reference evidence="8" key="1">
    <citation type="submission" date="2020-07" db="EMBL/GenBank/DDBJ databases">
        <title>Huge and variable diversity of episymbiotic CPR bacteria and DPANN archaea in groundwater ecosystems.</title>
        <authorList>
            <person name="He C.Y."/>
            <person name="Keren R."/>
            <person name="Whittaker M."/>
            <person name="Farag I.F."/>
            <person name="Doudna J."/>
            <person name="Cate J.H.D."/>
            <person name="Banfield J.F."/>
        </authorList>
    </citation>
    <scope>NUCLEOTIDE SEQUENCE</scope>
    <source>
        <strain evidence="8">NC_groundwater_763_Ag_S-0.2um_68_21</strain>
    </source>
</reference>
<dbReference type="SUPFAM" id="SSF52172">
    <property type="entry name" value="CheY-like"/>
    <property type="match status" value="1"/>
</dbReference>
<dbReference type="Gene3D" id="1.10.10.60">
    <property type="entry name" value="Homeodomain-like"/>
    <property type="match status" value="1"/>
</dbReference>
<gene>
    <name evidence="8" type="ORF">HYZ11_07285</name>
</gene>
<dbReference type="SMART" id="SM00448">
    <property type="entry name" value="REC"/>
    <property type="match status" value="1"/>
</dbReference>
<dbReference type="Gene3D" id="1.10.8.60">
    <property type="match status" value="1"/>
</dbReference>
<sequence>MNTPETAPAGKARPAVIHVVEDDPRDLSLVELLLRREGFTVLGFSDAESFLAHAAKQSPDVILLDLLLPGIGGLETLSRLNQLQLEAPVILLTGQGTAENAFQAMRLGAYDFIPKPFEAGRLSVSIHNALRTKDLTREVRKLQDELRIQFDFRNLIGVSPAITRVLASIERLAGSDLPVLIQGEAGTGKELVGRTIHYNSRRGEGPFVYLNCGDLRPDLVSAELFGGSSPSGVRRPGKWDRANGGTLFLDDVSELPAPLQDALLRQLEREKEPGATAMDIRIICAARKDLAQEVEAGRFSPELVNRLAPFRVVMPPLRERLEDIPLLAQRILNEIALQEHRPERVLSPEAMETLENYPWPGNIRELKNVLRQVCSLSSAPVLRAEDLPPSIREAAAKRAEAEPAPEAEPISPIKEVEERLIRQSLAQTGWDVNRSASLLGISRATLYRRLKALQISRENL</sequence>
<dbReference type="Pfam" id="PF00158">
    <property type="entry name" value="Sigma54_activat"/>
    <property type="match status" value="1"/>
</dbReference>
<dbReference type="InterPro" id="IPR003593">
    <property type="entry name" value="AAA+_ATPase"/>
</dbReference>
<evidence type="ECO:0000259" key="7">
    <source>
        <dbReference type="PROSITE" id="PS50110"/>
    </source>
</evidence>
<keyword evidence="2" id="KW-0067">ATP-binding</keyword>
<dbReference type="InterPro" id="IPR025944">
    <property type="entry name" value="Sigma_54_int_dom_CS"/>
</dbReference>
<organism evidence="8 9">
    <name type="scientific">Tectimicrobiota bacterium</name>
    <dbReference type="NCBI Taxonomy" id="2528274"/>
    <lineage>
        <taxon>Bacteria</taxon>
        <taxon>Pseudomonadati</taxon>
        <taxon>Nitrospinota/Tectimicrobiota group</taxon>
        <taxon>Candidatus Tectimicrobiota</taxon>
    </lineage>
</organism>
<dbReference type="GO" id="GO:0005524">
    <property type="term" value="F:ATP binding"/>
    <property type="evidence" value="ECO:0007669"/>
    <property type="project" value="UniProtKB-KW"/>
</dbReference>
<dbReference type="InterPro" id="IPR027417">
    <property type="entry name" value="P-loop_NTPase"/>
</dbReference>
<dbReference type="SMART" id="SM00382">
    <property type="entry name" value="AAA"/>
    <property type="match status" value="1"/>
</dbReference>
<evidence type="ECO:0000256" key="4">
    <source>
        <dbReference type="ARBA" id="ARBA00023163"/>
    </source>
</evidence>
<dbReference type="SUPFAM" id="SSF52540">
    <property type="entry name" value="P-loop containing nucleoside triphosphate hydrolases"/>
    <property type="match status" value="1"/>
</dbReference>
<name>A0A932MPR1_UNCTE</name>
<evidence type="ECO:0000313" key="8">
    <source>
        <dbReference type="EMBL" id="MBI3127391.1"/>
    </source>
</evidence>
<evidence type="ECO:0000256" key="1">
    <source>
        <dbReference type="ARBA" id="ARBA00022741"/>
    </source>
</evidence>
<dbReference type="PANTHER" id="PTHR32071:SF57">
    <property type="entry name" value="C4-DICARBOXYLATE TRANSPORT TRANSCRIPTIONAL REGULATORY PROTEIN DCTD"/>
    <property type="match status" value="1"/>
</dbReference>
<dbReference type="GO" id="GO:0006355">
    <property type="term" value="P:regulation of DNA-templated transcription"/>
    <property type="evidence" value="ECO:0007669"/>
    <property type="project" value="InterPro"/>
</dbReference>
<dbReference type="PANTHER" id="PTHR32071">
    <property type="entry name" value="TRANSCRIPTIONAL REGULATORY PROTEIN"/>
    <property type="match status" value="1"/>
</dbReference>
<evidence type="ECO:0000256" key="5">
    <source>
        <dbReference type="PROSITE-ProRule" id="PRU00169"/>
    </source>
</evidence>
<dbReference type="Gene3D" id="3.40.50.2300">
    <property type="match status" value="1"/>
</dbReference>
<dbReference type="InterPro" id="IPR011006">
    <property type="entry name" value="CheY-like_superfamily"/>
</dbReference>
<dbReference type="InterPro" id="IPR009057">
    <property type="entry name" value="Homeodomain-like_sf"/>
</dbReference>
<keyword evidence="4" id="KW-0804">Transcription</keyword>